<dbReference type="Proteomes" id="UP000271162">
    <property type="component" value="Unassembled WGS sequence"/>
</dbReference>
<sequence>MYYYQCERDGPYLKQRPKGCMSHDKRRQVPIGGTDDFGDYTYECRQKYDGTIQMCSVGCIHKGKHYKIGEQWPVRIRSASFSGKLLSRLLSFYLENPILLRAPLSVVRNANFPFLNLFCL</sequence>
<evidence type="ECO:0000313" key="3">
    <source>
        <dbReference type="Proteomes" id="UP000271162"/>
    </source>
</evidence>
<dbReference type="Pfam" id="PF23003">
    <property type="entry name" value="Fn1_2"/>
    <property type="match status" value="2"/>
</dbReference>
<protein>
    <submittedName>
        <fullName evidence="4">Sushi domain-containing protein</fullName>
    </submittedName>
</protein>
<dbReference type="AlphaFoldDB" id="A0A0N4Y3K7"/>
<reference evidence="2 3" key="2">
    <citation type="submission" date="2018-11" db="EMBL/GenBank/DDBJ databases">
        <authorList>
            <consortium name="Pathogen Informatics"/>
        </authorList>
    </citation>
    <scope>NUCLEOTIDE SEQUENCE [LARGE SCALE GENOMIC DNA]</scope>
</reference>
<evidence type="ECO:0000259" key="1">
    <source>
        <dbReference type="Pfam" id="PF23003"/>
    </source>
</evidence>
<keyword evidence="3" id="KW-1185">Reference proteome</keyword>
<evidence type="ECO:0000313" key="2">
    <source>
        <dbReference type="EMBL" id="VDL73994.1"/>
    </source>
</evidence>
<dbReference type="InterPro" id="IPR055119">
    <property type="entry name" value="Mig18_Fn1"/>
</dbReference>
<gene>
    <name evidence="2" type="ORF">NBR_LOCUS10405</name>
</gene>
<feature type="domain" description="Abnormal cell migration protein 18-like fibronectin type I" evidence="1">
    <location>
        <begin position="57"/>
        <end position="73"/>
    </location>
</feature>
<accession>A0A0N4Y3K7</accession>
<dbReference type="WBParaSite" id="NBR_0001040401-mRNA-1">
    <property type="protein sequence ID" value="NBR_0001040401-mRNA-1"/>
    <property type="gene ID" value="NBR_0001040401"/>
</dbReference>
<organism evidence="4">
    <name type="scientific">Nippostrongylus brasiliensis</name>
    <name type="common">Rat hookworm</name>
    <dbReference type="NCBI Taxonomy" id="27835"/>
    <lineage>
        <taxon>Eukaryota</taxon>
        <taxon>Metazoa</taxon>
        <taxon>Ecdysozoa</taxon>
        <taxon>Nematoda</taxon>
        <taxon>Chromadorea</taxon>
        <taxon>Rhabditida</taxon>
        <taxon>Rhabditina</taxon>
        <taxon>Rhabditomorpha</taxon>
        <taxon>Strongyloidea</taxon>
        <taxon>Heligmosomidae</taxon>
        <taxon>Nippostrongylus</taxon>
    </lineage>
</organism>
<dbReference type="STRING" id="27835.A0A0N4Y3K7"/>
<feature type="domain" description="Abnormal cell migration protein 18-like fibronectin type I" evidence="1">
    <location>
        <begin position="2"/>
        <end position="51"/>
    </location>
</feature>
<proteinExistence type="predicted"/>
<dbReference type="EMBL" id="UYSL01020311">
    <property type="protein sequence ID" value="VDL73994.1"/>
    <property type="molecule type" value="Genomic_DNA"/>
</dbReference>
<evidence type="ECO:0000313" key="4">
    <source>
        <dbReference type="WBParaSite" id="NBR_0001040401-mRNA-1"/>
    </source>
</evidence>
<name>A0A0N4Y3K7_NIPBR</name>
<reference evidence="4" key="1">
    <citation type="submission" date="2017-02" db="UniProtKB">
        <authorList>
            <consortium name="WormBaseParasite"/>
        </authorList>
    </citation>
    <scope>IDENTIFICATION</scope>
</reference>